<dbReference type="CDD" id="cd06225">
    <property type="entry name" value="HAMP"/>
    <property type="match status" value="1"/>
</dbReference>
<comment type="similarity">
    <text evidence="7">Belongs to the methyl-accepting chemotaxis (MCP) protein family.</text>
</comment>
<feature type="domain" description="Methyl-accepting transducer" evidence="10">
    <location>
        <begin position="269"/>
        <end position="505"/>
    </location>
</feature>
<feature type="transmembrane region" description="Helical" evidence="9">
    <location>
        <begin position="189"/>
        <end position="208"/>
    </location>
</feature>
<evidence type="ECO:0000256" key="6">
    <source>
        <dbReference type="ARBA" id="ARBA00023224"/>
    </source>
</evidence>
<evidence type="ECO:0000256" key="7">
    <source>
        <dbReference type="ARBA" id="ARBA00029447"/>
    </source>
</evidence>
<comment type="subcellular location">
    <subcellularLocation>
        <location evidence="1">Cell inner membrane</location>
        <topology evidence="1">Multi-pass membrane protein</topology>
    </subcellularLocation>
</comment>
<evidence type="ECO:0000256" key="3">
    <source>
        <dbReference type="ARBA" id="ARBA00022692"/>
    </source>
</evidence>
<feature type="domain" description="HAMP" evidence="12">
    <location>
        <begin position="209"/>
        <end position="264"/>
    </location>
</feature>
<dbReference type="PROSITE" id="PS50192">
    <property type="entry name" value="T_SNARE"/>
    <property type="match status" value="1"/>
</dbReference>
<evidence type="ECO:0000259" key="11">
    <source>
        <dbReference type="PROSITE" id="PS50192"/>
    </source>
</evidence>
<dbReference type="PANTHER" id="PTHR32089:SF112">
    <property type="entry name" value="LYSOZYME-LIKE PROTEIN-RELATED"/>
    <property type="match status" value="1"/>
</dbReference>
<proteinExistence type="inferred from homology"/>
<feature type="domain" description="T-SNARE coiled-coil homology" evidence="11">
    <location>
        <begin position="456"/>
        <end position="518"/>
    </location>
</feature>
<dbReference type="PRINTS" id="PR00260">
    <property type="entry name" value="CHEMTRNSDUCR"/>
</dbReference>
<dbReference type="Pfam" id="PF00015">
    <property type="entry name" value="MCPsignal"/>
    <property type="match status" value="1"/>
</dbReference>
<accession>A0ABS3A8V2</accession>
<protein>
    <submittedName>
        <fullName evidence="13">Methyl-accepting chemotaxis protein</fullName>
    </submittedName>
</protein>
<keyword evidence="2" id="KW-0997">Cell inner membrane</keyword>
<dbReference type="PROSITE" id="PS50885">
    <property type="entry name" value="HAMP"/>
    <property type="match status" value="1"/>
</dbReference>
<dbReference type="Pfam" id="PF00672">
    <property type="entry name" value="HAMP"/>
    <property type="match status" value="1"/>
</dbReference>
<keyword evidence="2" id="KW-1003">Cell membrane</keyword>
<organism evidence="13 14">
    <name type="scientific">Vibrio neptunius</name>
    <dbReference type="NCBI Taxonomy" id="170651"/>
    <lineage>
        <taxon>Bacteria</taxon>
        <taxon>Pseudomonadati</taxon>
        <taxon>Pseudomonadota</taxon>
        <taxon>Gammaproteobacteria</taxon>
        <taxon>Vibrionales</taxon>
        <taxon>Vibrionaceae</taxon>
        <taxon>Vibrio</taxon>
    </lineage>
</organism>
<dbReference type="EMBL" id="JAFHLB010000028">
    <property type="protein sequence ID" value="MBN3579683.1"/>
    <property type="molecule type" value="Genomic_DNA"/>
</dbReference>
<keyword evidence="5 9" id="KW-0472">Membrane</keyword>
<evidence type="ECO:0000256" key="8">
    <source>
        <dbReference type="PROSITE-ProRule" id="PRU00284"/>
    </source>
</evidence>
<dbReference type="Gene3D" id="6.10.340.10">
    <property type="match status" value="1"/>
</dbReference>
<dbReference type="RefSeq" id="WP_206371558.1">
    <property type="nucleotide sequence ID" value="NZ_CAWPTM010000100.1"/>
</dbReference>
<name>A0ABS3A8V2_9VIBR</name>
<keyword evidence="4 9" id="KW-1133">Transmembrane helix</keyword>
<evidence type="ECO:0000256" key="2">
    <source>
        <dbReference type="ARBA" id="ARBA00022519"/>
    </source>
</evidence>
<dbReference type="Gene3D" id="1.10.287.950">
    <property type="entry name" value="Methyl-accepting chemotaxis protein"/>
    <property type="match status" value="1"/>
</dbReference>
<dbReference type="PROSITE" id="PS50111">
    <property type="entry name" value="CHEMOTAXIS_TRANSDUC_2"/>
    <property type="match status" value="1"/>
</dbReference>
<dbReference type="InterPro" id="IPR029095">
    <property type="entry name" value="NarX-like_N"/>
</dbReference>
<reference evidence="13 14" key="1">
    <citation type="submission" date="2021-02" db="EMBL/GenBank/DDBJ databases">
        <title>Draft Genome Sequences of 5 Vibrio neptunius Strains Isolated From of Bivalve Hatcheries.</title>
        <authorList>
            <person name="Galvis F."/>
            <person name="Barja J.L."/>
            <person name="Lemos M.L."/>
            <person name="Balado M."/>
        </authorList>
    </citation>
    <scope>NUCLEOTIDE SEQUENCE [LARGE SCALE GENOMIC DNA]</scope>
    <source>
        <strain evidence="13 14">PP-145.98</strain>
    </source>
</reference>
<evidence type="ECO:0000259" key="12">
    <source>
        <dbReference type="PROSITE" id="PS50885"/>
    </source>
</evidence>
<dbReference type="Proteomes" id="UP000779070">
    <property type="component" value="Unassembled WGS sequence"/>
</dbReference>
<keyword evidence="6 8" id="KW-0807">Transducer</keyword>
<keyword evidence="14" id="KW-1185">Reference proteome</keyword>
<evidence type="ECO:0000313" key="14">
    <source>
        <dbReference type="Proteomes" id="UP000779070"/>
    </source>
</evidence>
<evidence type="ECO:0000256" key="4">
    <source>
        <dbReference type="ARBA" id="ARBA00022989"/>
    </source>
</evidence>
<comment type="caution">
    <text evidence="13">The sequence shown here is derived from an EMBL/GenBank/DDBJ whole genome shotgun (WGS) entry which is preliminary data.</text>
</comment>
<dbReference type="InterPro" id="IPR004089">
    <property type="entry name" value="MCPsignal_dom"/>
</dbReference>
<evidence type="ECO:0000259" key="10">
    <source>
        <dbReference type="PROSITE" id="PS50111"/>
    </source>
</evidence>
<dbReference type="SMART" id="SM00304">
    <property type="entry name" value="HAMP"/>
    <property type="match status" value="1"/>
</dbReference>
<sequence>MKRLLSQWSVTNRLVAIFVVFVVTIVLIATDIIVTLEKNKQDGTVINVAGRQRMLTKKFASEVMLSIYEGHKSSHPQLNYDNTIKLYETSLRALKGGGQTFSDLTMKTPINLVESTAQDFKSRLSNVEQLWNTQKAMAFSLLQQTGKPTEEQVDQFMLANHKTLGAMHQAVLSYNRYADGNAQGLKQDILVIAGFGILVVIVLSYFIGHSLTQPIHQLVAVSRDTRKGDLEDKDHIDALINKSELGLLAQNIQSMRHALSSVIRGLKTSADNISSLSGRVELLSQEVNESYDDEKRKYEEIAQISDGLVDSFSRVSGMVGQTLESAAQSQTSAKRGLDSVHANMKAVELASSESHKVSENIQELSSVAEQVYSIIDVIQTIAEQTNLLALNAAIEAARAGEQGRGFAVVADEVRMLASKTNDSTGEISSLLNDLTDRVKVSVDSVAQLQKEVENSKQCSSETADNIDKISSSITLTVEQQNEIAVLIDEQSRSINELKQAQDYLSNLLQNTNKKIIDSSHIAVDMSDMAKGISSTLNDFSTSVHK</sequence>
<dbReference type="Pfam" id="PF13675">
    <property type="entry name" value="PilJ"/>
    <property type="match status" value="1"/>
</dbReference>
<dbReference type="InterPro" id="IPR004090">
    <property type="entry name" value="Chemotax_Me-accpt_rcpt"/>
</dbReference>
<dbReference type="SMART" id="SM00283">
    <property type="entry name" value="MA"/>
    <property type="match status" value="1"/>
</dbReference>
<evidence type="ECO:0000256" key="5">
    <source>
        <dbReference type="ARBA" id="ARBA00023136"/>
    </source>
</evidence>
<dbReference type="SUPFAM" id="SSF58104">
    <property type="entry name" value="Methyl-accepting chemotaxis protein (MCP) signaling domain"/>
    <property type="match status" value="1"/>
</dbReference>
<dbReference type="InterPro" id="IPR003660">
    <property type="entry name" value="HAMP_dom"/>
</dbReference>
<gene>
    <name evidence="13" type="ORF">JYA62_18655</name>
</gene>
<keyword evidence="3 9" id="KW-0812">Transmembrane</keyword>
<evidence type="ECO:0000256" key="9">
    <source>
        <dbReference type="SAM" id="Phobius"/>
    </source>
</evidence>
<evidence type="ECO:0000256" key="1">
    <source>
        <dbReference type="ARBA" id="ARBA00004429"/>
    </source>
</evidence>
<dbReference type="InterPro" id="IPR000727">
    <property type="entry name" value="T_SNARE_dom"/>
</dbReference>
<feature type="transmembrane region" description="Helical" evidence="9">
    <location>
        <begin position="14"/>
        <end position="34"/>
    </location>
</feature>
<dbReference type="PANTHER" id="PTHR32089">
    <property type="entry name" value="METHYL-ACCEPTING CHEMOTAXIS PROTEIN MCPB"/>
    <property type="match status" value="1"/>
</dbReference>
<evidence type="ECO:0000313" key="13">
    <source>
        <dbReference type="EMBL" id="MBN3579683.1"/>
    </source>
</evidence>